<proteinExistence type="predicted"/>
<evidence type="ECO:0000256" key="1">
    <source>
        <dbReference type="SAM" id="MobiDB-lite"/>
    </source>
</evidence>
<reference evidence="2 3" key="1">
    <citation type="submission" date="2016-07" db="EMBL/GenBank/DDBJ databases">
        <title>Draft genome sequence of Prauserella sp. YIM 121212, isolated from alkaline soil.</title>
        <authorList>
            <person name="Ruckert C."/>
            <person name="Albersmeier A."/>
            <person name="Jiang C.-L."/>
            <person name="Jiang Y."/>
            <person name="Kalinowski J."/>
            <person name="Schneider O."/>
            <person name="Winkler A."/>
            <person name="Zotchev S.B."/>
        </authorList>
    </citation>
    <scope>NUCLEOTIDE SEQUENCE [LARGE SCALE GENOMIC DNA]</scope>
    <source>
        <strain evidence="2 3">YIM 121212</strain>
    </source>
</reference>
<gene>
    <name evidence="2" type="ORF">BA062_23960</name>
</gene>
<dbReference type="AlphaFoldDB" id="A0A318LGF9"/>
<evidence type="ECO:0000313" key="3">
    <source>
        <dbReference type="Proteomes" id="UP000247892"/>
    </source>
</evidence>
<dbReference type="EMBL" id="MASU01000010">
    <property type="protein sequence ID" value="PXY26485.1"/>
    <property type="molecule type" value="Genomic_DNA"/>
</dbReference>
<dbReference type="RefSeq" id="WP_110340584.1">
    <property type="nucleotide sequence ID" value="NZ_MASU01000010.1"/>
</dbReference>
<keyword evidence="3" id="KW-1185">Reference proteome</keyword>
<sequence length="689" mass="74956">MRTYFEPEDTDALESAKAVLIRRCVAWAEQQGRELDPMALNTMLDFRHHSVDGRLGYWTTGLVEEFLLSHTPRTVSATAQDVAHMPEDLRALIRYLHATGLADPTGDPQAELDAAITKAGAEFPAAMADERNFGVAKFWVMKALRLGVDPTDDAAMAGFLDDARAGRVDYDDGILAEIAARHVRDGGGRPERAVLQLPVSLPPDAELAAAAERTPVVARLRGLVDWVGEGRSLTPSGNLKLADARELVALLDTGDRFDPRIGDRVFQTRSSSDLPVLSSLVELAKQVRVVRVVKGKLVPVAKNARLLRDSLALWTAAFGALPSPELVTQGRHWVPEHTTLLSVLIDEVLADVLNTLYGLPEPMPVVRLAEGVWLSLNEAFDIDDLDAASETTWRKGVGDDLRRLFATLADFGAVELTTAEPDPVFRADLGLDPGAADQVAPLPPDMLDRLRAALRPGAGPMELVSLTPLATRAVRARLVEEGRHAPLVGELADAEPGPMLGMLSEHYSPETAEAEVAGWLAAHGGRDRGLPRLLDAIRDCPFRTRALGMLDILSHTFPDRAAFLRNLRADRHLGPIATHLLVEDGELAMEELGEEERVLGMAEQFIHLLEIGGPDAVADMLSELPPDEARGLTATLLASGHPDETGLEELRELLAARRPGLATVHPLAGTSRSSRSSRKAREKRRKRRR</sequence>
<feature type="compositionally biased region" description="Basic residues" evidence="1">
    <location>
        <begin position="675"/>
        <end position="689"/>
    </location>
</feature>
<name>A0A318LGF9_9PSEU</name>
<accession>A0A318LGF9</accession>
<feature type="region of interest" description="Disordered" evidence="1">
    <location>
        <begin position="661"/>
        <end position="689"/>
    </location>
</feature>
<dbReference type="Proteomes" id="UP000247892">
    <property type="component" value="Unassembled WGS sequence"/>
</dbReference>
<evidence type="ECO:0000313" key="2">
    <source>
        <dbReference type="EMBL" id="PXY26485.1"/>
    </source>
</evidence>
<comment type="caution">
    <text evidence="2">The sequence shown here is derived from an EMBL/GenBank/DDBJ whole genome shotgun (WGS) entry which is preliminary data.</text>
</comment>
<protein>
    <submittedName>
        <fullName evidence="2">Uncharacterized protein</fullName>
    </submittedName>
</protein>
<organism evidence="2 3">
    <name type="scientific">Prauserella flavalba</name>
    <dbReference type="NCBI Taxonomy" id="1477506"/>
    <lineage>
        <taxon>Bacteria</taxon>
        <taxon>Bacillati</taxon>
        <taxon>Actinomycetota</taxon>
        <taxon>Actinomycetes</taxon>
        <taxon>Pseudonocardiales</taxon>
        <taxon>Pseudonocardiaceae</taxon>
        <taxon>Prauserella</taxon>
    </lineage>
</organism>
<dbReference type="OrthoDB" id="3578774at2"/>